<dbReference type="InterPro" id="IPR033130">
    <property type="entry name" value="RNase_T2_His_AS_2"/>
</dbReference>
<feature type="signal peptide" evidence="3">
    <location>
        <begin position="1"/>
        <end position="20"/>
    </location>
</feature>
<sequence length="256" mass="28240">MIKFPALCLLLFSLNSQVSAAFTGICDTNTGMSDSNVLALSSQSGFCQTYGYEAGKPECLHLPKNSYQSQHLSLHGLWPNQNACGQHYGFCGVTPQMNHCDYSPVALSPEIAEHLKKIMPSYKYGSCLERHEWNKHGSCQTRSANDYFSLAMRLVTEADQSVFGQYLTQNQGKTVPISTLRGKIAQAFGANNAGKIYLGCKNGILVDIYIQLPALIPFDESLVLLIEQAPNYQYRDACSRTVKISDFNQNAFVAIA</sequence>
<dbReference type="FunCoup" id="G9ETP2">
    <property type="interactions" value="4"/>
</dbReference>
<dbReference type="OrthoDB" id="4720638at2"/>
<dbReference type="AlphaFoldDB" id="G9ETP2"/>
<dbReference type="RefSeq" id="WP_006872546.1">
    <property type="nucleotide sequence ID" value="NZ_JH413848.1"/>
</dbReference>
<accession>G9ETP2</accession>
<dbReference type="GO" id="GO:0003723">
    <property type="term" value="F:RNA binding"/>
    <property type="evidence" value="ECO:0007669"/>
    <property type="project" value="InterPro"/>
</dbReference>
<evidence type="ECO:0000313" key="5">
    <source>
        <dbReference type="Proteomes" id="UP000002770"/>
    </source>
</evidence>
<dbReference type="GO" id="GO:0033897">
    <property type="term" value="F:ribonuclease T2 activity"/>
    <property type="evidence" value="ECO:0007669"/>
    <property type="project" value="InterPro"/>
</dbReference>
<dbReference type="STRING" id="658187.LDG_8677"/>
<evidence type="ECO:0000256" key="1">
    <source>
        <dbReference type="ARBA" id="ARBA00007469"/>
    </source>
</evidence>
<dbReference type="HOGENOM" id="CLU_066598_1_0_6"/>
<comment type="similarity">
    <text evidence="1 2">Belongs to the RNase T2 family.</text>
</comment>
<proteinExistence type="inferred from homology"/>
<name>G9ETP2_9GAMM</name>
<evidence type="ECO:0000313" key="4">
    <source>
        <dbReference type="EMBL" id="EHL29243.1"/>
    </source>
</evidence>
<dbReference type="Pfam" id="PF00445">
    <property type="entry name" value="Ribonuclease_T2"/>
    <property type="match status" value="1"/>
</dbReference>
<evidence type="ECO:0000256" key="2">
    <source>
        <dbReference type="RuleBase" id="RU004328"/>
    </source>
</evidence>
<gene>
    <name evidence="4" type="ORF">LDG_8677</name>
</gene>
<keyword evidence="5" id="KW-1185">Reference proteome</keyword>
<dbReference type="InParanoid" id="G9ETP2"/>
<dbReference type="PANTHER" id="PTHR11240:SF22">
    <property type="entry name" value="RIBONUCLEASE T2"/>
    <property type="match status" value="1"/>
</dbReference>
<dbReference type="PROSITE" id="PS00531">
    <property type="entry name" value="RNASE_T2_2"/>
    <property type="match status" value="1"/>
</dbReference>
<evidence type="ECO:0000256" key="3">
    <source>
        <dbReference type="SAM" id="SignalP"/>
    </source>
</evidence>
<keyword evidence="3" id="KW-0732">Signal</keyword>
<dbReference type="GO" id="GO:0006401">
    <property type="term" value="P:RNA catabolic process"/>
    <property type="evidence" value="ECO:0007669"/>
    <property type="project" value="TreeGrafter"/>
</dbReference>
<dbReference type="InterPro" id="IPR036430">
    <property type="entry name" value="RNase_T2-like_sf"/>
</dbReference>
<dbReference type="eggNOG" id="COG3719">
    <property type="taxonomic scope" value="Bacteria"/>
</dbReference>
<dbReference type="PROSITE" id="PS00530">
    <property type="entry name" value="RNASE_T2_1"/>
    <property type="match status" value="1"/>
</dbReference>
<reference evidence="4 5" key="1">
    <citation type="journal article" date="2011" name="BMC Genomics">
        <title>Insight into cross-talk between intra-amoebal pathogens.</title>
        <authorList>
            <person name="Gimenez G."/>
            <person name="Bertelli C."/>
            <person name="Moliner C."/>
            <person name="Robert C."/>
            <person name="Raoult D."/>
            <person name="Fournier P.E."/>
            <person name="Greub G."/>
        </authorList>
    </citation>
    <scope>NUCLEOTIDE SEQUENCE [LARGE SCALE GENOMIC DNA]</scope>
    <source>
        <strain evidence="4 5">LLAP12</strain>
    </source>
</reference>
<dbReference type="EMBL" id="JH413848">
    <property type="protein sequence ID" value="EHL29243.1"/>
    <property type="molecule type" value="Genomic_DNA"/>
</dbReference>
<dbReference type="Gene3D" id="3.90.730.10">
    <property type="entry name" value="Ribonuclease T2-like"/>
    <property type="match status" value="1"/>
</dbReference>
<feature type="chain" id="PRO_5003520791" evidence="3">
    <location>
        <begin position="21"/>
        <end position="256"/>
    </location>
</feature>
<protein>
    <submittedName>
        <fullName evidence="4">Uncharacterized protein</fullName>
    </submittedName>
</protein>
<organism evidence="4 5">
    <name type="scientific">Legionella drancourtii LLAP12</name>
    <dbReference type="NCBI Taxonomy" id="658187"/>
    <lineage>
        <taxon>Bacteria</taxon>
        <taxon>Pseudomonadati</taxon>
        <taxon>Pseudomonadota</taxon>
        <taxon>Gammaproteobacteria</taxon>
        <taxon>Legionellales</taxon>
        <taxon>Legionellaceae</taxon>
        <taxon>Legionella</taxon>
    </lineage>
</organism>
<dbReference type="SUPFAM" id="SSF55895">
    <property type="entry name" value="Ribonuclease Rh-like"/>
    <property type="match status" value="1"/>
</dbReference>
<dbReference type="Proteomes" id="UP000002770">
    <property type="component" value="Unassembled WGS sequence"/>
</dbReference>
<dbReference type="PANTHER" id="PTHR11240">
    <property type="entry name" value="RIBONUCLEASE T2"/>
    <property type="match status" value="1"/>
</dbReference>
<dbReference type="InterPro" id="IPR001568">
    <property type="entry name" value="RNase_T2-like"/>
</dbReference>
<dbReference type="InterPro" id="IPR018188">
    <property type="entry name" value="RNase_T2_His_AS_1"/>
</dbReference>